<sequence length="251" mass="29219">MALTYLKNFCIVILIDVDPGSINHQRKEAILLKVIKQSQPIYQQIYELIKHLIISGQIKPGSRINASKLAEEYGISRTPLREALRQLQKEQLLIQNNQGATVIELDQKDFEELCSSRLLLEREIIRLAVKEISDKELQKIDNIVTKAESLLEPGEDGHSFLELNTKFHEIIIHSISNKRLIQLLDQVRSLLLLYRATIVNYSDHYAEIIKEHRLILEALNDRDEEKAVRLVEEHLKNDQIRGQKYFETKKH</sequence>
<dbReference type="InterPro" id="IPR000524">
    <property type="entry name" value="Tscrpt_reg_HTH_GntR"/>
</dbReference>
<keyword evidence="1" id="KW-0805">Transcription regulation</keyword>
<dbReference type="SUPFAM" id="SSF46785">
    <property type="entry name" value="Winged helix' DNA-binding domain"/>
    <property type="match status" value="1"/>
</dbReference>
<evidence type="ECO:0000313" key="5">
    <source>
        <dbReference type="EMBL" id="MDQ0272192.1"/>
    </source>
</evidence>
<gene>
    <name evidence="5" type="ORF">J2S17_004084</name>
</gene>
<dbReference type="EMBL" id="JAUSUB010000021">
    <property type="protein sequence ID" value="MDQ0272192.1"/>
    <property type="molecule type" value="Genomic_DNA"/>
</dbReference>
<keyword evidence="3" id="KW-0804">Transcription</keyword>
<feature type="domain" description="HTH gntR-type" evidence="4">
    <location>
        <begin position="39"/>
        <end position="105"/>
    </location>
</feature>
<dbReference type="CDD" id="cd07377">
    <property type="entry name" value="WHTH_GntR"/>
    <property type="match status" value="1"/>
</dbReference>
<name>A0ABU0ALS0_9BACI</name>
<dbReference type="RefSeq" id="WP_307477486.1">
    <property type="nucleotide sequence ID" value="NZ_JAUSUB010000021.1"/>
</dbReference>
<evidence type="ECO:0000256" key="1">
    <source>
        <dbReference type="ARBA" id="ARBA00023015"/>
    </source>
</evidence>
<evidence type="ECO:0000313" key="6">
    <source>
        <dbReference type="Proteomes" id="UP001238088"/>
    </source>
</evidence>
<dbReference type="Pfam" id="PF07729">
    <property type="entry name" value="FCD"/>
    <property type="match status" value="1"/>
</dbReference>
<organism evidence="5 6">
    <name type="scientific">Cytobacillus purgationiresistens</name>
    <dbReference type="NCBI Taxonomy" id="863449"/>
    <lineage>
        <taxon>Bacteria</taxon>
        <taxon>Bacillati</taxon>
        <taxon>Bacillota</taxon>
        <taxon>Bacilli</taxon>
        <taxon>Bacillales</taxon>
        <taxon>Bacillaceae</taxon>
        <taxon>Cytobacillus</taxon>
    </lineage>
</organism>
<dbReference type="SUPFAM" id="SSF48008">
    <property type="entry name" value="GntR ligand-binding domain-like"/>
    <property type="match status" value="1"/>
</dbReference>
<reference evidence="5 6" key="1">
    <citation type="submission" date="2023-07" db="EMBL/GenBank/DDBJ databases">
        <title>Genomic Encyclopedia of Type Strains, Phase IV (KMG-IV): sequencing the most valuable type-strain genomes for metagenomic binning, comparative biology and taxonomic classification.</title>
        <authorList>
            <person name="Goeker M."/>
        </authorList>
    </citation>
    <scope>NUCLEOTIDE SEQUENCE [LARGE SCALE GENOMIC DNA]</scope>
    <source>
        <strain evidence="5 6">DSM 23494</strain>
    </source>
</reference>
<dbReference type="SMART" id="SM00895">
    <property type="entry name" value="FCD"/>
    <property type="match status" value="1"/>
</dbReference>
<dbReference type="GO" id="GO:0003677">
    <property type="term" value="F:DNA binding"/>
    <property type="evidence" value="ECO:0007669"/>
    <property type="project" value="UniProtKB-KW"/>
</dbReference>
<keyword evidence="2 5" id="KW-0238">DNA-binding</keyword>
<dbReference type="Gene3D" id="1.10.10.10">
    <property type="entry name" value="Winged helix-like DNA-binding domain superfamily/Winged helix DNA-binding domain"/>
    <property type="match status" value="1"/>
</dbReference>
<evidence type="ECO:0000256" key="3">
    <source>
        <dbReference type="ARBA" id="ARBA00023163"/>
    </source>
</evidence>
<evidence type="ECO:0000256" key="2">
    <source>
        <dbReference type="ARBA" id="ARBA00023125"/>
    </source>
</evidence>
<evidence type="ECO:0000259" key="4">
    <source>
        <dbReference type="PROSITE" id="PS50949"/>
    </source>
</evidence>
<dbReference type="InterPro" id="IPR008920">
    <property type="entry name" value="TF_FadR/GntR_C"/>
</dbReference>
<dbReference type="PANTHER" id="PTHR43537">
    <property type="entry name" value="TRANSCRIPTIONAL REGULATOR, GNTR FAMILY"/>
    <property type="match status" value="1"/>
</dbReference>
<dbReference type="Proteomes" id="UP001238088">
    <property type="component" value="Unassembled WGS sequence"/>
</dbReference>
<dbReference type="InterPro" id="IPR036390">
    <property type="entry name" value="WH_DNA-bd_sf"/>
</dbReference>
<protein>
    <submittedName>
        <fullName evidence="5">DNA-binding GntR family transcriptional regulator</fullName>
    </submittedName>
</protein>
<keyword evidence="6" id="KW-1185">Reference proteome</keyword>
<dbReference type="Pfam" id="PF00392">
    <property type="entry name" value="GntR"/>
    <property type="match status" value="1"/>
</dbReference>
<dbReference type="PROSITE" id="PS50949">
    <property type="entry name" value="HTH_GNTR"/>
    <property type="match status" value="1"/>
</dbReference>
<comment type="caution">
    <text evidence="5">The sequence shown here is derived from an EMBL/GenBank/DDBJ whole genome shotgun (WGS) entry which is preliminary data.</text>
</comment>
<dbReference type="SMART" id="SM00345">
    <property type="entry name" value="HTH_GNTR"/>
    <property type="match status" value="1"/>
</dbReference>
<dbReference type="InterPro" id="IPR011711">
    <property type="entry name" value="GntR_C"/>
</dbReference>
<dbReference type="InterPro" id="IPR036388">
    <property type="entry name" value="WH-like_DNA-bd_sf"/>
</dbReference>
<dbReference type="PANTHER" id="PTHR43537:SF5">
    <property type="entry name" value="UXU OPERON TRANSCRIPTIONAL REGULATOR"/>
    <property type="match status" value="1"/>
</dbReference>
<proteinExistence type="predicted"/>
<accession>A0ABU0ALS0</accession>
<dbReference type="Gene3D" id="1.20.120.530">
    <property type="entry name" value="GntR ligand-binding domain-like"/>
    <property type="match status" value="1"/>
</dbReference>